<organism evidence="1">
    <name type="scientific">Picea sitchensis</name>
    <name type="common">Sitka spruce</name>
    <name type="synonym">Pinus sitchensis</name>
    <dbReference type="NCBI Taxonomy" id="3332"/>
    <lineage>
        <taxon>Eukaryota</taxon>
        <taxon>Viridiplantae</taxon>
        <taxon>Streptophyta</taxon>
        <taxon>Embryophyta</taxon>
        <taxon>Tracheophyta</taxon>
        <taxon>Spermatophyta</taxon>
        <taxon>Pinopsida</taxon>
        <taxon>Pinidae</taxon>
        <taxon>Conifers I</taxon>
        <taxon>Pinales</taxon>
        <taxon>Pinaceae</taxon>
        <taxon>Picea</taxon>
    </lineage>
</organism>
<reference evidence="1" key="1">
    <citation type="submission" date="2007-06" db="EMBL/GenBank/DDBJ databases">
        <title>Full length cDNA sequences from Sitka Spruce (Picea sitchensis).</title>
        <authorList>
            <person name="Ralph S.G."/>
            <person name="Chun H.E."/>
            <person name="Liao N."/>
            <person name="Ali J."/>
            <person name="Reid K."/>
            <person name="Kolosova N."/>
            <person name="Cooper N."/>
            <person name="Cullis C."/>
            <person name="Jancsik S."/>
            <person name="Moore R."/>
            <person name="Mayo M."/>
            <person name="Wagner S."/>
            <person name="Holt R.A."/>
            <person name="Jones S.J.M."/>
            <person name="Marra M.A."/>
            <person name="Ritland C.E."/>
            <person name="Ritland K."/>
            <person name="Bohlmann J."/>
        </authorList>
    </citation>
    <scope>NUCLEOTIDE SEQUENCE</scope>
    <source>
        <tissue evidence="1">Green portion of the leader tissue</tissue>
    </source>
</reference>
<evidence type="ECO:0000313" key="1">
    <source>
        <dbReference type="EMBL" id="ABR16742.1"/>
    </source>
</evidence>
<sequence length="101" mass="12124">MGMSKKDDPFQIVRRLGQSMGRGNDWINQRTRLDLHWRKKIFSVPAGAWFEFSWVRCISLHQWIYYKCHPRMWGIIPWVSLRGFPWKKKKEHDTAGKHPSG</sequence>
<name>B8LM62_PICSI</name>
<dbReference type="EMBL" id="EF676865">
    <property type="protein sequence ID" value="ABR16742.1"/>
    <property type="molecule type" value="mRNA"/>
</dbReference>
<protein>
    <submittedName>
        <fullName evidence="1">Uncharacterized protein</fullName>
    </submittedName>
</protein>
<proteinExistence type="evidence at transcript level"/>
<accession>B8LM62</accession>
<dbReference type="AlphaFoldDB" id="B8LM62"/>